<dbReference type="InterPro" id="IPR036865">
    <property type="entry name" value="CRAL-TRIO_dom_sf"/>
</dbReference>
<evidence type="ECO:0000259" key="1">
    <source>
        <dbReference type="SMART" id="SM00516"/>
    </source>
</evidence>
<keyword evidence="3" id="KW-1185">Reference proteome</keyword>
<dbReference type="SMART" id="SM00516">
    <property type="entry name" value="SEC14"/>
    <property type="match status" value="1"/>
</dbReference>
<gene>
    <name evidence="2" type="ORF">FNV43_RR18652</name>
</gene>
<dbReference type="InterPro" id="IPR001251">
    <property type="entry name" value="CRAL-TRIO_dom"/>
</dbReference>
<proteinExistence type="predicted"/>
<sequence>MHSRISESEQEQLLEKLEVFKIKGRDKRGRKILRVIGKFLPARMVSVDVVRKYLEERIFPKLGKKPFSVLYVHTGVQRSENFPGISALRSIYEAIPMNVKENLEAVYFVHPDLQSRLFLATFGRLLFSGGVYGKLRYVSRVDYLWEHIRRSEIEIPEFVLDHDEDLERRPMMDYGLESDHPRVYDTPAFDSPVSMYSTRCIS</sequence>
<dbReference type="Pfam" id="PF13716">
    <property type="entry name" value="CRAL_TRIO_2"/>
    <property type="match status" value="1"/>
</dbReference>
<accession>A0A8K0GWL2</accession>
<comment type="caution">
    <text evidence="2">The sequence shown here is derived from an EMBL/GenBank/DDBJ whole genome shotgun (WGS) entry which is preliminary data.</text>
</comment>
<name>A0A8K0GWL2_9ROSA</name>
<dbReference type="Gene3D" id="3.40.525.10">
    <property type="entry name" value="CRAL-TRIO lipid binding domain"/>
    <property type="match status" value="1"/>
</dbReference>
<reference evidence="2" key="1">
    <citation type="submission" date="2020-03" db="EMBL/GenBank/DDBJ databases">
        <title>A high-quality chromosome-level genome assembly of a woody plant with both climbing and erect habits, Rhamnella rubrinervis.</title>
        <authorList>
            <person name="Lu Z."/>
            <person name="Yang Y."/>
            <person name="Zhu X."/>
            <person name="Sun Y."/>
        </authorList>
    </citation>
    <scope>NUCLEOTIDE SEQUENCE</scope>
    <source>
        <strain evidence="2">BYM</strain>
        <tissue evidence="2">Leaf</tissue>
    </source>
</reference>
<dbReference type="PANTHER" id="PTHR48411">
    <property type="entry name" value="OS01G0948300 PROTEIN"/>
    <property type="match status" value="1"/>
</dbReference>
<dbReference type="AlphaFoldDB" id="A0A8K0GWL2"/>
<protein>
    <recommendedName>
        <fullName evidence="1">CRAL-TRIO domain-containing protein</fullName>
    </recommendedName>
</protein>
<dbReference type="CDD" id="cd00170">
    <property type="entry name" value="SEC14"/>
    <property type="match status" value="1"/>
</dbReference>
<dbReference type="PANTHER" id="PTHR48411:SF1">
    <property type="entry name" value="OS01G0948300 PROTEIN"/>
    <property type="match status" value="1"/>
</dbReference>
<evidence type="ECO:0000313" key="3">
    <source>
        <dbReference type="Proteomes" id="UP000796880"/>
    </source>
</evidence>
<evidence type="ECO:0000313" key="2">
    <source>
        <dbReference type="EMBL" id="KAF3440368.1"/>
    </source>
</evidence>
<dbReference type="Proteomes" id="UP000796880">
    <property type="component" value="Unassembled WGS sequence"/>
</dbReference>
<dbReference type="EMBL" id="VOIH02000008">
    <property type="protein sequence ID" value="KAF3440368.1"/>
    <property type="molecule type" value="Genomic_DNA"/>
</dbReference>
<organism evidence="2 3">
    <name type="scientific">Rhamnella rubrinervis</name>
    <dbReference type="NCBI Taxonomy" id="2594499"/>
    <lineage>
        <taxon>Eukaryota</taxon>
        <taxon>Viridiplantae</taxon>
        <taxon>Streptophyta</taxon>
        <taxon>Embryophyta</taxon>
        <taxon>Tracheophyta</taxon>
        <taxon>Spermatophyta</taxon>
        <taxon>Magnoliopsida</taxon>
        <taxon>eudicotyledons</taxon>
        <taxon>Gunneridae</taxon>
        <taxon>Pentapetalae</taxon>
        <taxon>rosids</taxon>
        <taxon>fabids</taxon>
        <taxon>Rosales</taxon>
        <taxon>Rhamnaceae</taxon>
        <taxon>rhamnoid group</taxon>
        <taxon>Rhamneae</taxon>
        <taxon>Rhamnella</taxon>
    </lineage>
</organism>
<dbReference type="OrthoDB" id="365077at2759"/>
<feature type="domain" description="CRAL-TRIO" evidence="1">
    <location>
        <begin position="13"/>
        <end position="164"/>
    </location>
</feature>